<dbReference type="Proteomes" id="UP000595140">
    <property type="component" value="Unassembled WGS sequence"/>
</dbReference>
<evidence type="ECO:0000313" key="2">
    <source>
        <dbReference type="Proteomes" id="UP000595140"/>
    </source>
</evidence>
<accession>A0A484NJI9</accession>
<dbReference type="EMBL" id="OOIL02006732">
    <property type="protein sequence ID" value="VFR01184.1"/>
    <property type="molecule type" value="Genomic_DNA"/>
</dbReference>
<proteinExistence type="predicted"/>
<sequence length="82" mass="9497">MLLSFVILPFPYFQENLIRDDSKLVLLAFLSDSLEFVADFVEGPCGQWNNFEREQSKRDCGWSHLAKSGRHIFKGCRVPKFA</sequence>
<reference evidence="1 2" key="1">
    <citation type="submission" date="2018-04" db="EMBL/GenBank/DDBJ databases">
        <authorList>
            <person name="Vogel A."/>
        </authorList>
    </citation>
    <scope>NUCLEOTIDE SEQUENCE [LARGE SCALE GENOMIC DNA]</scope>
</reference>
<gene>
    <name evidence="1" type="ORF">CCAM_LOCUS42959</name>
</gene>
<name>A0A484NJI9_9ASTE</name>
<organism evidence="1 2">
    <name type="scientific">Cuscuta campestris</name>
    <dbReference type="NCBI Taxonomy" id="132261"/>
    <lineage>
        <taxon>Eukaryota</taxon>
        <taxon>Viridiplantae</taxon>
        <taxon>Streptophyta</taxon>
        <taxon>Embryophyta</taxon>
        <taxon>Tracheophyta</taxon>
        <taxon>Spermatophyta</taxon>
        <taxon>Magnoliopsida</taxon>
        <taxon>eudicotyledons</taxon>
        <taxon>Gunneridae</taxon>
        <taxon>Pentapetalae</taxon>
        <taxon>asterids</taxon>
        <taxon>lamiids</taxon>
        <taxon>Solanales</taxon>
        <taxon>Convolvulaceae</taxon>
        <taxon>Cuscuteae</taxon>
        <taxon>Cuscuta</taxon>
        <taxon>Cuscuta subgen. Grammica</taxon>
        <taxon>Cuscuta sect. Cleistogrammica</taxon>
    </lineage>
</organism>
<protein>
    <submittedName>
        <fullName evidence="1">Uncharacterized protein</fullName>
    </submittedName>
</protein>
<dbReference type="OrthoDB" id="272977at2759"/>
<evidence type="ECO:0000313" key="1">
    <source>
        <dbReference type="EMBL" id="VFR01184.1"/>
    </source>
</evidence>
<keyword evidence="2" id="KW-1185">Reference proteome</keyword>
<dbReference type="AlphaFoldDB" id="A0A484NJI9"/>